<proteinExistence type="inferred from homology"/>
<evidence type="ECO:0000259" key="2">
    <source>
        <dbReference type="Pfam" id="PF03972"/>
    </source>
</evidence>
<dbReference type="RefSeq" id="WP_147574558.1">
    <property type="nucleotide sequence ID" value="NZ_JAOQJE010000018.1"/>
</dbReference>
<keyword evidence="5" id="KW-1185">Reference proteome</keyword>
<gene>
    <name evidence="4" type="ORF">OCV66_14160</name>
</gene>
<evidence type="ECO:0000259" key="3">
    <source>
        <dbReference type="Pfam" id="PF19305"/>
    </source>
</evidence>
<organism evidence="4 5">
    <name type="scientific">Agathobaculum ammoniilyticum</name>
    <dbReference type="NCBI Taxonomy" id="2981778"/>
    <lineage>
        <taxon>Bacteria</taxon>
        <taxon>Bacillati</taxon>
        <taxon>Bacillota</taxon>
        <taxon>Clostridia</taxon>
        <taxon>Eubacteriales</taxon>
        <taxon>Butyricicoccaceae</taxon>
        <taxon>Agathobaculum</taxon>
    </lineage>
</organism>
<accession>A0ABT2U6N3</accession>
<evidence type="ECO:0000313" key="4">
    <source>
        <dbReference type="EMBL" id="MCU6790225.1"/>
    </source>
</evidence>
<dbReference type="Proteomes" id="UP001652397">
    <property type="component" value="Unassembled WGS sequence"/>
</dbReference>
<dbReference type="InterPro" id="IPR005656">
    <property type="entry name" value="MmgE_PrpD"/>
</dbReference>
<dbReference type="InterPro" id="IPR042183">
    <property type="entry name" value="MmgE/PrpD_sf_1"/>
</dbReference>
<dbReference type="InterPro" id="IPR042188">
    <property type="entry name" value="MmgE/PrpD_sf_2"/>
</dbReference>
<dbReference type="Gene3D" id="3.30.1330.120">
    <property type="entry name" value="2-methylcitrate dehydratase PrpD"/>
    <property type="match status" value="1"/>
</dbReference>
<evidence type="ECO:0000313" key="5">
    <source>
        <dbReference type="Proteomes" id="UP001652397"/>
    </source>
</evidence>
<dbReference type="InterPro" id="IPR036148">
    <property type="entry name" value="MmgE/PrpD_sf"/>
</dbReference>
<sequence length="450" mass="48377">MTISEKLSKYAADFTIDSVSPEAVAEASRHFADTIACMTAGASSDTVAKIESYAVNNNGGHPESTILGFGGAHCKAAFAAMVNAASAHCRDFDDMSVSLNGHASAVLVPVALAMGERHHISGRGVIEAYILGVEIDALLGKMLINSPYHKAWNTSCTIGIAGATATACKLMGASQEDYTNAFGLAVSSVGCVKENYGTSAKDISVGITAFMAIFCSEMANCGIVSNSKIFEGNNGVYAATGVLGTQGDIDRIIREHKSDFLMPGMILKPYPTCRGNHTVLDCFTRLVNGNRITPDMIQKVICKVQQTVLDTDKYPYPTTREQAKFSIRYCIGKILYAKKLLIEDFVGDKPLDAQAVDFMDRVEVLLDCGFDDARFGAEVEIMTTGAQSYSMRCCAASGDPMCPMSSVEIENKWKDCILSKYPLEQADRILAALRDIPSVQDICQLTSQLS</sequence>
<dbReference type="SUPFAM" id="SSF103378">
    <property type="entry name" value="2-methylcitrate dehydratase PrpD"/>
    <property type="match status" value="1"/>
</dbReference>
<dbReference type="EMBL" id="JAOQJE010000018">
    <property type="protein sequence ID" value="MCU6790225.1"/>
    <property type="molecule type" value="Genomic_DNA"/>
</dbReference>
<comment type="caution">
    <text evidence="4">The sequence shown here is derived from an EMBL/GenBank/DDBJ whole genome shotgun (WGS) entry which is preliminary data.</text>
</comment>
<feature type="domain" description="MmgE/PrpD C-terminal" evidence="3">
    <location>
        <begin position="270"/>
        <end position="431"/>
    </location>
</feature>
<dbReference type="Gene3D" id="1.10.4100.10">
    <property type="entry name" value="2-methylcitrate dehydratase PrpD"/>
    <property type="match status" value="1"/>
</dbReference>
<dbReference type="PANTHER" id="PTHR16943:SF8">
    <property type="entry name" value="2-METHYLCITRATE DEHYDRATASE"/>
    <property type="match status" value="1"/>
</dbReference>
<dbReference type="Pfam" id="PF19305">
    <property type="entry name" value="MmgE_PrpD_C"/>
    <property type="match status" value="1"/>
</dbReference>
<protein>
    <submittedName>
        <fullName evidence="4">MmgE/PrpD family protein</fullName>
    </submittedName>
</protein>
<evidence type="ECO:0000256" key="1">
    <source>
        <dbReference type="ARBA" id="ARBA00006174"/>
    </source>
</evidence>
<dbReference type="Pfam" id="PF03972">
    <property type="entry name" value="MmgE_PrpD_N"/>
    <property type="match status" value="1"/>
</dbReference>
<dbReference type="InterPro" id="IPR045336">
    <property type="entry name" value="MmgE_PrpD_N"/>
</dbReference>
<dbReference type="InterPro" id="IPR045337">
    <property type="entry name" value="MmgE_PrpD_C"/>
</dbReference>
<name>A0ABT2U6N3_9FIRM</name>
<feature type="domain" description="MmgE/PrpD N-terminal" evidence="2">
    <location>
        <begin position="5"/>
        <end position="239"/>
    </location>
</feature>
<comment type="similarity">
    <text evidence="1">Belongs to the PrpD family.</text>
</comment>
<reference evidence="4 5" key="1">
    <citation type="journal article" date="2021" name="ISME Commun">
        <title>Automated analysis of genomic sequences facilitates high-throughput and comprehensive description of bacteria.</title>
        <authorList>
            <person name="Hitch T.C.A."/>
        </authorList>
    </citation>
    <scope>NUCLEOTIDE SEQUENCE [LARGE SCALE GENOMIC DNA]</scope>
    <source>
        <strain evidence="4 5">Sanger_34</strain>
    </source>
</reference>
<dbReference type="PANTHER" id="PTHR16943">
    <property type="entry name" value="2-METHYLCITRATE DEHYDRATASE-RELATED"/>
    <property type="match status" value="1"/>
</dbReference>